<dbReference type="EMBL" id="BKCP01008515">
    <property type="protein sequence ID" value="GER49206.1"/>
    <property type="molecule type" value="Genomic_DNA"/>
</dbReference>
<feature type="transmembrane region" description="Helical" evidence="10">
    <location>
        <begin position="155"/>
        <end position="177"/>
    </location>
</feature>
<comment type="catalytic activity">
    <reaction evidence="8">
        <text>fluoride(in) = fluoride(out)</text>
        <dbReference type="Rhea" id="RHEA:76159"/>
        <dbReference type="ChEBI" id="CHEBI:17051"/>
    </reaction>
    <physiologicalReaction direction="left-to-right" evidence="8">
        <dbReference type="Rhea" id="RHEA:76160"/>
    </physiologicalReaction>
</comment>
<sequence>MQVTSQFTLLYYQKTKSHKKAKNQMDRENQALEPRKSSSIGRLSRESSSSRRHSLQKNETFDENESVSEAGDIGDRALHSNRFSFDSFANNEVVSIDEVAPSQGNKDELKEVHWLFEYVTCLVSLAVFGILGVLVRYCLQKLFGPDLVGATSDHSYMYLDLPSNMVGSFLMGWLGVVFKPDISQISDQLAIGLTTGFLGSLTTFSAWSQKMLDLSIEGRWVFSLLGILLGLFLVAYSIIFGIETAKGFKWLLTKSDMRSLYGTKTCCHSSYISNVTFMVMLLVMLVLLWGLFGSLAGKEFESGGNGPELFLACTVGPFGVWARWFMARFNGRGLGKKGVVKWMPFGTLAANVLAACVMAALATLKKAVNTKNCDTVASGIQFGLLGCLSTVSTFIAEFNAMRESDYPWRAYAYATITFLTSFVLGTLIYSVPVWAKRYN</sequence>
<evidence type="ECO:0000256" key="9">
    <source>
        <dbReference type="SAM" id="MobiDB-lite"/>
    </source>
</evidence>
<feature type="compositionally biased region" description="Basic and acidic residues" evidence="9">
    <location>
        <begin position="23"/>
        <end position="36"/>
    </location>
</feature>
<evidence type="ECO:0000313" key="12">
    <source>
        <dbReference type="Proteomes" id="UP000325081"/>
    </source>
</evidence>
<name>A0A5A7QW59_STRAF</name>
<comment type="subcellular location">
    <subcellularLocation>
        <location evidence="2">Cell membrane</location>
        <topology evidence="2">Multi-pass membrane protein</topology>
    </subcellularLocation>
</comment>
<comment type="function">
    <text evidence="1">Fluoride channel required for the rapid expulsion of cytoplasmic fluoride.</text>
</comment>
<evidence type="ECO:0000256" key="7">
    <source>
        <dbReference type="ARBA" id="ARBA00035120"/>
    </source>
</evidence>
<dbReference type="PANTHER" id="PTHR28259">
    <property type="entry name" value="FLUORIDE EXPORT PROTEIN 1-RELATED"/>
    <property type="match status" value="1"/>
</dbReference>
<feature type="transmembrane region" description="Helical" evidence="10">
    <location>
        <begin position="220"/>
        <end position="242"/>
    </location>
</feature>
<protein>
    <submittedName>
        <fullName evidence="11">Camphor resistance CrcB family protein</fullName>
    </submittedName>
</protein>
<keyword evidence="12" id="KW-1185">Reference proteome</keyword>
<evidence type="ECO:0000256" key="1">
    <source>
        <dbReference type="ARBA" id="ARBA00002598"/>
    </source>
</evidence>
<evidence type="ECO:0000256" key="5">
    <source>
        <dbReference type="ARBA" id="ARBA00022989"/>
    </source>
</evidence>
<evidence type="ECO:0000256" key="3">
    <source>
        <dbReference type="ARBA" id="ARBA00022475"/>
    </source>
</evidence>
<reference evidence="12" key="1">
    <citation type="journal article" date="2019" name="Curr. Biol.">
        <title>Genome Sequence of Striga asiatica Provides Insight into the Evolution of Plant Parasitism.</title>
        <authorList>
            <person name="Yoshida S."/>
            <person name="Kim S."/>
            <person name="Wafula E.K."/>
            <person name="Tanskanen J."/>
            <person name="Kim Y.M."/>
            <person name="Honaas L."/>
            <person name="Yang Z."/>
            <person name="Spallek T."/>
            <person name="Conn C.E."/>
            <person name="Ichihashi Y."/>
            <person name="Cheong K."/>
            <person name="Cui S."/>
            <person name="Der J.P."/>
            <person name="Gundlach H."/>
            <person name="Jiao Y."/>
            <person name="Hori C."/>
            <person name="Ishida J.K."/>
            <person name="Kasahara H."/>
            <person name="Kiba T."/>
            <person name="Kim M.S."/>
            <person name="Koo N."/>
            <person name="Laohavisit A."/>
            <person name="Lee Y.H."/>
            <person name="Lumba S."/>
            <person name="McCourt P."/>
            <person name="Mortimer J.C."/>
            <person name="Mutuku J.M."/>
            <person name="Nomura T."/>
            <person name="Sasaki-Sekimoto Y."/>
            <person name="Seto Y."/>
            <person name="Wang Y."/>
            <person name="Wakatake T."/>
            <person name="Sakakibara H."/>
            <person name="Demura T."/>
            <person name="Yamaguchi S."/>
            <person name="Yoneyama K."/>
            <person name="Manabe R.I."/>
            <person name="Nelson D.C."/>
            <person name="Schulman A.H."/>
            <person name="Timko M.P."/>
            <person name="dePamphilis C.W."/>
            <person name="Choi D."/>
            <person name="Shirasu K."/>
        </authorList>
    </citation>
    <scope>NUCLEOTIDE SEQUENCE [LARGE SCALE GENOMIC DNA]</scope>
    <source>
        <strain evidence="12">cv. UVA1</strain>
    </source>
</reference>
<keyword evidence="3" id="KW-1003">Cell membrane</keyword>
<keyword evidence="6 10" id="KW-0472">Membrane</keyword>
<evidence type="ECO:0000313" key="11">
    <source>
        <dbReference type="EMBL" id="GER49206.1"/>
    </source>
</evidence>
<evidence type="ECO:0000256" key="10">
    <source>
        <dbReference type="SAM" id="Phobius"/>
    </source>
</evidence>
<feature type="transmembrane region" description="Helical" evidence="10">
    <location>
        <begin position="339"/>
        <end position="364"/>
    </location>
</feature>
<comment type="similarity">
    <text evidence="7">Belongs to the fluoride channel Fluc/FEX (TC 1.A.43) family.</text>
</comment>
<feature type="transmembrane region" description="Helical" evidence="10">
    <location>
        <begin position="410"/>
        <end position="431"/>
    </location>
</feature>
<dbReference type="GO" id="GO:0005886">
    <property type="term" value="C:plasma membrane"/>
    <property type="evidence" value="ECO:0007669"/>
    <property type="project" value="UniProtKB-SubCell"/>
</dbReference>
<evidence type="ECO:0000256" key="4">
    <source>
        <dbReference type="ARBA" id="ARBA00022692"/>
    </source>
</evidence>
<dbReference type="Pfam" id="PF02537">
    <property type="entry name" value="CRCB"/>
    <property type="match status" value="2"/>
</dbReference>
<feature type="transmembrane region" description="Helical" evidence="10">
    <location>
        <begin position="277"/>
        <end position="297"/>
    </location>
</feature>
<feature type="region of interest" description="Disordered" evidence="9">
    <location>
        <begin position="15"/>
        <end position="68"/>
    </location>
</feature>
<keyword evidence="4 10" id="KW-0812">Transmembrane</keyword>
<evidence type="ECO:0000256" key="2">
    <source>
        <dbReference type="ARBA" id="ARBA00004651"/>
    </source>
</evidence>
<proteinExistence type="inferred from homology"/>
<feature type="transmembrane region" description="Helical" evidence="10">
    <location>
        <begin position="189"/>
        <end position="208"/>
    </location>
</feature>
<keyword evidence="5 10" id="KW-1133">Transmembrane helix</keyword>
<dbReference type="InterPro" id="IPR003691">
    <property type="entry name" value="FluC"/>
</dbReference>
<accession>A0A5A7QW59</accession>
<dbReference type="GO" id="GO:1903425">
    <property type="term" value="F:fluoride transmembrane transporter activity"/>
    <property type="evidence" value="ECO:0007669"/>
    <property type="project" value="TreeGrafter"/>
</dbReference>
<comment type="caution">
    <text evidence="11">The sequence shown here is derived from an EMBL/GenBank/DDBJ whole genome shotgun (WGS) entry which is preliminary data.</text>
</comment>
<feature type="transmembrane region" description="Helical" evidence="10">
    <location>
        <begin position="115"/>
        <end position="135"/>
    </location>
</feature>
<organism evidence="11 12">
    <name type="scientific">Striga asiatica</name>
    <name type="common">Asiatic witchweed</name>
    <name type="synonym">Buchnera asiatica</name>
    <dbReference type="NCBI Taxonomy" id="4170"/>
    <lineage>
        <taxon>Eukaryota</taxon>
        <taxon>Viridiplantae</taxon>
        <taxon>Streptophyta</taxon>
        <taxon>Embryophyta</taxon>
        <taxon>Tracheophyta</taxon>
        <taxon>Spermatophyta</taxon>
        <taxon>Magnoliopsida</taxon>
        <taxon>eudicotyledons</taxon>
        <taxon>Gunneridae</taxon>
        <taxon>Pentapetalae</taxon>
        <taxon>asterids</taxon>
        <taxon>lamiids</taxon>
        <taxon>Lamiales</taxon>
        <taxon>Orobanchaceae</taxon>
        <taxon>Buchnereae</taxon>
        <taxon>Striga</taxon>
    </lineage>
</organism>
<dbReference type="Proteomes" id="UP000325081">
    <property type="component" value="Unassembled WGS sequence"/>
</dbReference>
<feature type="transmembrane region" description="Helical" evidence="10">
    <location>
        <begin position="309"/>
        <end position="327"/>
    </location>
</feature>
<dbReference type="AlphaFoldDB" id="A0A5A7QW59"/>
<evidence type="ECO:0000256" key="8">
    <source>
        <dbReference type="ARBA" id="ARBA00035585"/>
    </source>
</evidence>
<dbReference type="PANTHER" id="PTHR28259:SF1">
    <property type="entry name" value="FLUORIDE EXPORT PROTEIN 1-RELATED"/>
    <property type="match status" value="1"/>
</dbReference>
<dbReference type="OrthoDB" id="409792at2759"/>
<gene>
    <name evidence="11" type="ORF">STAS_26429</name>
</gene>
<evidence type="ECO:0000256" key="6">
    <source>
        <dbReference type="ARBA" id="ARBA00023136"/>
    </source>
</evidence>
<feature type="transmembrane region" description="Helical" evidence="10">
    <location>
        <begin position="376"/>
        <end position="398"/>
    </location>
</feature>